<dbReference type="OrthoDB" id="5513681at2"/>
<evidence type="ECO:0000313" key="2">
    <source>
        <dbReference type="Proteomes" id="UP000321412"/>
    </source>
</evidence>
<accession>A0A5C6X1M3</accession>
<name>A0A5C6X1M3_9DELT</name>
<gene>
    <name evidence="1" type="ORF">FRC98_15545</name>
</gene>
<dbReference type="RefSeq" id="WP_146982360.1">
    <property type="nucleotide sequence ID" value="NZ_VOSM01000008.1"/>
</dbReference>
<protein>
    <submittedName>
        <fullName evidence="1">Uncharacterized protein</fullName>
    </submittedName>
</protein>
<keyword evidence="2" id="KW-1185">Reference proteome</keyword>
<sequence length="114" mass="12963">MTYQNSYELELDIGFALLEQLEGPQGAARYRSAPDEDAFTSLMLSGVYGGQIDPDRSQEFWVYNIVLPEDLDELDEDLKSVLREELDSLFEGWVFDERRGKVYILADGESATLS</sequence>
<dbReference type="AlphaFoldDB" id="A0A5C6X1M3"/>
<evidence type="ECO:0000313" key="1">
    <source>
        <dbReference type="EMBL" id="TXD35620.1"/>
    </source>
</evidence>
<reference evidence="1 2" key="1">
    <citation type="submission" date="2019-08" db="EMBL/GenBank/DDBJ databases">
        <title>Bradymonadales sp. TMQ4.</title>
        <authorList>
            <person name="Liang Q."/>
        </authorList>
    </citation>
    <scope>NUCLEOTIDE SEQUENCE [LARGE SCALE GENOMIC DNA]</scope>
    <source>
        <strain evidence="1 2">TMQ4</strain>
    </source>
</reference>
<dbReference type="EMBL" id="VOSM01000008">
    <property type="protein sequence ID" value="TXD35620.1"/>
    <property type="molecule type" value="Genomic_DNA"/>
</dbReference>
<organism evidence="1 2">
    <name type="scientific">Lujinxingia vulgaris</name>
    <dbReference type="NCBI Taxonomy" id="2600176"/>
    <lineage>
        <taxon>Bacteria</taxon>
        <taxon>Deltaproteobacteria</taxon>
        <taxon>Bradymonadales</taxon>
        <taxon>Lujinxingiaceae</taxon>
        <taxon>Lujinxingia</taxon>
    </lineage>
</organism>
<proteinExistence type="predicted"/>
<dbReference type="Proteomes" id="UP000321412">
    <property type="component" value="Unassembled WGS sequence"/>
</dbReference>
<comment type="caution">
    <text evidence="1">The sequence shown here is derived from an EMBL/GenBank/DDBJ whole genome shotgun (WGS) entry which is preliminary data.</text>
</comment>